<evidence type="ECO:0000313" key="2">
    <source>
        <dbReference type="Proteomes" id="UP000030854"/>
    </source>
</evidence>
<protein>
    <submittedName>
        <fullName evidence="1">Uncharacterized protein</fullName>
    </submittedName>
</protein>
<evidence type="ECO:0000313" key="1">
    <source>
        <dbReference type="EMBL" id="KHJ32349.1"/>
    </source>
</evidence>
<dbReference type="Proteomes" id="UP000030854">
    <property type="component" value="Unassembled WGS sequence"/>
</dbReference>
<sequence length="511" mass="58958">MAEMLLRKITKILDHRDIKFDPETLKSAIANPSNFTSLQEWADEYLSPETLLTKDELRLFTILTKTGDFQTLSRDKDLSLVLQLNDHEIQTAINELRKSTSMIEKQCKTLRMQKSALSGLSKNFKRANQVRCQAEKAQLRKWEVEKSCISASISDLVQSLIYKSSDQVQYLKTSDVNSKQAVSNVLQSDDRILSSFQKLLSNLDDNLPENQEKIERVKDLCARYIKLTVDGTRTKLDRIYLEALKYPPSLQGSLEDGQQARELQEELESLYSEIHPVAQISVEQQYLEPALQVTNNTNSTYYDRFYKAIQYIENSLSTLTDRIEAYSSRLHEYQCHRMAIKAILKIVKAELSYEEPKLSKAKPVGGCIQKIQLLTEDNNKEIMPEQLLAQNLGLVIPKSDSEEADVFEMENILSERMAKLESQEITLQKTMESFISSQLSDAHVTFDLLWNELLDKSTYQSVKLIDSELLKTVDFIETETFKYQEKLDAIDLYDLQANSNQRDYFLGRWSR</sequence>
<dbReference type="EMBL" id="JNVN01002154">
    <property type="protein sequence ID" value="KHJ32349.1"/>
    <property type="molecule type" value="Genomic_DNA"/>
</dbReference>
<dbReference type="HOGENOM" id="CLU_027731_0_0_1"/>
<dbReference type="AlphaFoldDB" id="A0A0B1P6S9"/>
<keyword evidence="2" id="KW-1185">Reference proteome</keyword>
<proteinExistence type="predicted"/>
<accession>A0A0B1P6S9</accession>
<gene>
    <name evidence="1" type="ORF">EV44_g1674</name>
</gene>
<comment type="caution">
    <text evidence="1">The sequence shown here is derived from an EMBL/GenBank/DDBJ whole genome shotgun (WGS) entry which is preliminary data.</text>
</comment>
<organism evidence="1 2">
    <name type="scientific">Uncinula necator</name>
    <name type="common">Grape powdery mildew</name>
    <dbReference type="NCBI Taxonomy" id="52586"/>
    <lineage>
        <taxon>Eukaryota</taxon>
        <taxon>Fungi</taxon>
        <taxon>Dikarya</taxon>
        <taxon>Ascomycota</taxon>
        <taxon>Pezizomycotina</taxon>
        <taxon>Leotiomycetes</taxon>
        <taxon>Erysiphales</taxon>
        <taxon>Erysiphaceae</taxon>
        <taxon>Erysiphe</taxon>
    </lineage>
</organism>
<name>A0A0B1P6S9_UNCNE</name>
<dbReference type="STRING" id="52586.A0A0B1P6S9"/>
<reference evidence="1 2" key="1">
    <citation type="journal article" date="2014" name="BMC Genomics">
        <title>Adaptive genomic structural variation in the grape powdery mildew pathogen, Erysiphe necator.</title>
        <authorList>
            <person name="Jones L."/>
            <person name="Riaz S."/>
            <person name="Morales-Cruz A."/>
            <person name="Amrine K.C."/>
            <person name="McGuire B."/>
            <person name="Gubler W.D."/>
            <person name="Walker M.A."/>
            <person name="Cantu D."/>
        </authorList>
    </citation>
    <scope>NUCLEOTIDE SEQUENCE [LARGE SCALE GENOMIC DNA]</scope>
    <source>
        <strain evidence="2">c</strain>
    </source>
</reference>